<evidence type="ECO:0000313" key="3">
    <source>
        <dbReference type="Proteomes" id="UP001341840"/>
    </source>
</evidence>
<protein>
    <submittedName>
        <fullName evidence="2">Uncharacterized protein</fullName>
    </submittedName>
</protein>
<accession>A0ABU6SBY6</accession>
<sequence length="139" mass="15082">MANQQPSSTHHPPPSFIAGKLPSVPMRLPSGKLGTDTPLLTKPSVRQSPCMLRRCYSLVASPPLVRTAIHCLVVVAPCFLGLRHLSFDSPNNNNNNNNNPHAIFGPRELTRLGSAANHHVIGKADIIRGIMRFTTSVGY</sequence>
<reference evidence="2 3" key="1">
    <citation type="journal article" date="2023" name="Plants (Basel)">
        <title>Bridging the Gap: Combining Genomics and Transcriptomics Approaches to Understand Stylosanthes scabra, an Orphan Legume from the Brazilian Caatinga.</title>
        <authorList>
            <person name="Ferreira-Neto J.R.C."/>
            <person name="da Silva M.D."/>
            <person name="Binneck E."/>
            <person name="de Melo N.F."/>
            <person name="da Silva R.H."/>
            <person name="de Melo A.L.T.M."/>
            <person name="Pandolfi V."/>
            <person name="Bustamante F.O."/>
            <person name="Brasileiro-Vidal A.C."/>
            <person name="Benko-Iseppon A.M."/>
        </authorList>
    </citation>
    <scope>NUCLEOTIDE SEQUENCE [LARGE SCALE GENOMIC DNA]</scope>
    <source>
        <tissue evidence="2">Leaves</tissue>
    </source>
</reference>
<evidence type="ECO:0000256" key="1">
    <source>
        <dbReference type="SAM" id="MobiDB-lite"/>
    </source>
</evidence>
<comment type="caution">
    <text evidence="2">The sequence shown here is derived from an EMBL/GenBank/DDBJ whole genome shotgun (WGS) entry which is preliminary data.</text>
</comment>
<name>A0ABU6SBY6_9FABA</name>
<feature type="compositionally biased region" description="Low complexity" evidence="1">
    <location>
        <begin position="1"/>
        <end position="10"/>
    </location>
</feature>
<gene>
    <name evidence="2" type="ORF">PIB30_030697</name>
</gene>
<keyword evidence="3" id="KW-1185">Reference proteome</keyword>
<evidence type="ECO:0000313" key="2">
    <source>
        <dbReference type="EMBL" id="MED6133724.1"/>
    </source>
</evidence>
<organism evidence="2 3">
    <name type="scientific">Stylosanthes scabra</name>
    <dbReference type="NCBI Taxonomy" id="79078"/>
    <lineage>
        <taxon>Eukaryota</taxon>
        <taxon>Viridiplantae</taxon>
        <taxon>Streptophyta</taxon>
        <taxon>Embryophyta</taxon>
        <taxon>Tracheophyta</taxon>
        <taxon>Spermatophyta</taxon>
        <taxon>Magnoliopsida</taxon>
        <taxon>eudicotyledons</taxon>
        <taxon>Gunneridae</taxon>
        <taxon>Pentapetalae</taxon>
        <taxon>rosids</taxon>
        <taxon>fabids</taxon>
        <taxon>Fabales</taxon>
        <taxon>Fabaceae</taxon>
        <taxon>Papilionoideae</taxon>
        <taxon>50 kb inversion clade</taxon>
        <taxon>dalbergioids sensu lato</taxon>
        <taxon>Dalbergieae</taxon>
        <taxon>Pterocarpus clade</taxon>
        <taxon>Stylosanthes</taxon>
    </lineage>
</organism>
<dbReference type="EMBL" id="JASCZI010060544">
    <property type="protein sequence ID" value="MED6133724.1"/>
    <property type="molecule type" value="Genomic_DNA"/>
</dbReference>
<proteinExistence type="predicted"/>
<feature type="region of interest" description="Disordered" evidence="1">
    <location>
        <begin position="1"/>
        <end position="21"/>
    </location>
</feature>
<dbReference type="Proteomes" id="UP001341840">
    <property type="component" value="Unassembled WGS sequence"/>
</dbReference>